<name>A0AAP3X8P9_PEDAC</name>
<dbReference type="Gene3D" id="2.170.130.30">
    <property type="match status" value="1"/>
</dbReference>
<evidence type="ECO:0000313" key="2">
    <source>
        <dbReference type="EMBL" id="MDV2621332.1"/>
    </source>
</evidence>
<dbReference type="EMBL" id="JAWJAV010000003">
    <property type="protein sequence ID" value="MDV2621332.1"/>
    <property type="molecule type" value="Genomic_DNA"/>
</dbReference>
<gene>
    <name evidence="2" type="ORF">R0G89_06245</name>
</gene>
<dbReference type="Pfam" id="PF14478">
    <property type="entry name" value="DUF4430"/>
    <property type="match status" value="1"/>
</dbReference>
<organism evidence="2 3">
    <name type="scientific">Pediococcus acidilactici</name>
    <dbReference type="NCBI Taxonomy" id="1254"/>
    <lineage>
        <taxon>Bacteria</taxon>
        <taxon>Bacillati</taxon>
        <taxon>Bacillota</taxon>
        <taxon>Bacilli</taxon>
        <taxon>Lactobacillales</taxon>
        <taxon>Lactobacillaceae</taxon>
        <taxon>Pediococcus</taxon>
        <taxon>Pediococcus acidilactici group</taxon>
    </lineage>
</organism>
<sequence length="152" mass="17010">MKRKWFSLLVAVFLIIGVAIGFGGILHSKSSSNDDLGFSNAKVDPDKVQVTVETDLKRPKKNQQILFDKQIKYQKGMTAFSALKKVAGKQVGYQNGATVYVNRIGKYTENDVHSGTGWKYYVNNGKDIAKAANLKTLKAGDHLYWRFVDGYK</sequence>
<reference evidence="2" key="1">
    <citation type="journal article" date="2023" name="PeerJ">
        <title>Selection and evaluation of lactic acid bacteria from chicken feces in Thailand as potential probiotics.</title>
        <authorList>
            <person name="Khurajog B."/>
            <person name="Disastra Y."/>
            <person name="Lawwyne L.D."/>
            <person name="Sirichokchatchawan W."/>
            <person name="Niyomtham W."/>
            <person name="Yindee J."/>
            <person name="Hampson D.J."/>
            <person name="Prapasarakul N."/>
        </authorList>
    </citation>
    <scope>NUCLEOTIDE SEQUENCE</scope>
    <source>
        <strain evidence="2">BF9</strain>
    </source>
</reference>
<reference evidence="2" key="2">
    <citation type="submission" date="2023-10" db="EMBL/GenBank/DDBJ databases">
        <authorList>
            <person name="Khurajog B."/>
        </authorList>
    </citation>
    <scope>NUCLEOTIDE SEQUENCE</scope>
    <source>
        <strain evidence="2">BF9</strain>
    </source>
</reference>
<proteinExistence type="predicted"/>
<dbReference type="RefSeq" id="WP_008841266.1">
    <property type="nucleotide sequence ID" value="NZ_CP018763.1"/>
</dbReference>
<feature type="domain" description="Transcobalamin-like C-terminal" evidence="1">
    <location>
        <begin position="76"/>
        <end position="147"/>
    </location>
</feature>
<protein>
    <submittedName>
        <fullName evidence="2">DUF4430 domain-containing protein</fullName>
    </submittedName>
</protein>
<evidence type="ECO:0000313" key="3">
    <source>
        <dbReference type="Proteomes" id="UP001280897"/>
    </source>
</evidence>
<dbReference type="AlphaFoldDB" id="A0AAP3X8P9"/>
<dbReference type="GeneID" id="57365118"/>
<dbReference type="Proteomes" id="UP001280897">
    <property type="component" value="Unassembled WGS sequence"/>
</dbReference>
<evidence type="ECO:0000259" key="1">
    <source>
        <dbReference type="Pfam" id="PF14478"/>
    </source>
</evidence>
<comment type="caution">
    <text evidence="2">The sequence shown here is derived from an EMBL/GenBank/DDBJ whole genome shotgun (WGS) entry which is preliminary data.</text>
</comment>
<accession>A0AAP3X8P9</accession>
<dbReference type="InterPro" id="IPR027954">
    <property type="entry name" value="Transcobalamin-like_C"/>
</dbReference>